<organism evidence="1 2">
    <name type="scientific">Bacillus phage vB_BsuS_PJN02</name>
    <dbReference type="NCBI Taxonomy" id="2920374"/>
    <lineage>
        <taxon>Viruses</taxon>
        <taxon>Duplodnaviria</taxon>
        <taxon>Heunggongvirae</taxon>
        <taxon>Uroviricota</taxon>
        <taxon>Caudoviricetes</taxon>
        <taxon>Heleneionescovirinae</taxon>
        <taxon>Zhangjivirus</taxon>
        <taxon>Zhangjivirus PJN02</taxon>
    </lineage>
</organism>
<name>A0AC61TSC0_9CAUD</name>
<dbReference type="Proteomes" id="UP000829276">
    <property type="component" value="Segment"/>
</dbReference>
<protein>
    <submittedName>
        <fullName evidence="1">Reverse transcriptase-like protein</fullName>
    </submittedName>
</protein>
<proteinExistence type="predicted"/>
<keyword evidence="2" id="KW-1185">Reference proteome</keyword>
<sequence>MLVEKRYAVFSKNKSEIGVYKDIKGLDFHKESVAIKLYCEEDAQSFIDHGNALLNMGMPFANIIEILKKRKHGKDNKNPIYYVIIGNRHKGVFNNEDRINISSTEKISYQKKFYLKDSAVAHFNDIKKDYQKRYYVVLSSDISGIYTDLELVQRLTSGSVDTVIRSFNSLDQAEEFLVEAHEDYDKYLVSSFVDGSYNSSDNLCGFGFVLVYNGKLINREKGVSLSHNELKHVNGEIEATMNSIIKAVNLGFKKIIIYHDFEGISRWAVKKSKAKKKETRFVADNYRNFIQKMKRYIDIYFIKVKSHDGIYYNEMADMLAKQACGNRLIMPLKHTKKKNLRV</sequence>
<evidence type="ECO:0000313" key="1">
    <source>
        <dbReference type="EMBL" id="UNH58405.1"/>
    </source>
</evidence>
<dbReference type="EMBL" id="OM634653">
    <property type="protein sequence ID" value="UNH58405.1"/>
    <property type="molecule type" value="Genomic_DNA"/>
</dbReference>
<evidence type="ECO:0000313" key="2">
    <source>
        <dbReference type="Proteomes" id="UP000829276"/>
    </source>
</evidence>
<accession>A0AC61TSC0</accession>
<reference evidence="1" key="1">
    <citation type="submission" date="2022-02" db="EMBL/GenBank/DDBJ databases">
        <authorList>
            <person name="Nazir A."/>
            <person name="Chen Y."/>
            <person name="Liu Y."/>
        </authorList>
    </citation>
    <scope>NUCLEOTIDE SEQUENCE</scope>
</reference>